<dbReference type="SUPFAM" id="SSF52540">
    <property type="entry name" value="P-loop containing nucleoside triphosphate hydrolases"/>
    <property type="match status" value="1"/>
</dbReference>
<evidence type="ECO:0000313" key="2">
    <source>
        <dbReference type="Proteomes" id="UP000006038"/>
    </source>
</evidence>
<sequence length="480" mass="54321">MEVAISAIAGDLINRLMSFLMKKYTESICTHDKTKRLQELLIRVRVVVEEADGRCITNPTMLTQLNMLAKSMYRGYYMLDMIKYESSDDEEVRRLSTVSVTLKRSCTVLGNTGGPAADNELEIVLKNLESAISNMNEFLVLLLGCERVCRRPYDSYLYADNFMFGRHAEKQQVINILLQNHGHQSCPLVLPIIGGCRVGKKALVSHVCGDERIRSYFSSVLYINGDSIQGIEDAMFCKVRTLIVVEFFTDMDEEDWVKFYSTASQMTAAGSKVIIISRIEKLARFGTVKAIHLNSLSQEEYSYLFKMLAFGSIDERHHPKMAAVANDLAVVLGGSLITANVIADLLRSNLNLQFWLRILRRFGGMVKNNLSKYGEHPKDIIEKEQPIDITRFASSCPSRLRLMPPRVERRNDADPNKNRPSMLFRDLIAGCKAIPDGDFELVTWESRIPPYTKYVQSVAAFADDTKNGPATFTRKRPFSC</sequence>
<reference evidence="1" key="2">
    <citation type="submission" date="2013-04" db="UniProtKB">
        <authorList>
            <consortium name="EnsemblPlants"/>
        </authorList>
    </citation>
    <scope>IDENTIFICATION</scope>
</reference>
<dbReference type="HOGENOM" id="CLU_001090_0_0_1"/>
<proteinExistence type="predicted"/>
<dbReference type="AlphaFoldDB" id="J3N0R1"/>
<dbReference type="Proteomes" id="UP000006038">
    <property type="component" value="Chromosome 10"/>
</dbReference>
<reference evidence="1" key="1">
    <citation type="journal article" date="2013" name="Nat. Commun.">
        <title>Whole-genome sequencing of Oryza brachyantha reveals mechanisms underlying Oryza genome evolution.</title>
        <authorList>
            <person name="Chen J."/>
            <person name="Huang Q."/>
            <person name="Gao D."/>
            <person name="Wang J."/>
            <person name="Lang Y."/>
            <person name="Liu T."/>
            <person name="Li B."/>
            <person name="Bai Z."/>
            <person name="Luis Goicoechea J."/>
            <person name="Liang C."/>
            <person name="Chen C."/>
            <person name="Zhang W."/>
            <person name="Sun S."/>
            <person name="Liao Y."/>
            <person name="Zhang X."/>
            <person name="Yang L."/>
            <person name="Song C."/>
            <person name="Wang M."/>
            <person name="Shi J."/>
            <person name="Liu G."/>
            <person name="Liu J."/>
            <person name="Zhou H."/>
            <person name="Zhou W."/>
            <person name="Yu Q."/>
            <person name="An N."/>
            <person name="Chen Y."/>
            <person name="Cai Q."/>
            <person name="Wang B."/>
            <person name="Liu B."/>
            <person name="Min J."/>
            <person name="Huang Y."/>
            <person name="Wu H."/>
            <person name="Li Z."/>
            <person name="Zhang Y."/>
            <person name="Yin Y."/>
            <person name="Song W."/>
            <person name="Jiang J."/>
            <person name="Jackson S.A."/>
            <person name="Wing R.A."/>
            <person name="Wang J."/>
            <person name="Chen M."/>
        </authorList>
    </citation>
    <scope>NUCLEOTIDE SEQUENCE [LARGE SCALE GENOMIC DNA]</scope>
    <source>
        <strain evidence="1">cv. IRGC 101232</strain>
    </source>
</reference>
<dbReference type="EnsemblPlants" id="OB10G11090.1">
    <property type="protein sequence ID" value="OB10G11090.1"/>
    <property type="gene ID" value="OB10G11090"/>
</dbReference>
<dbReference type="PANTHER" id="PTHR33377:SF25">
    <property type="entry name" value="OS10G0131500 PROTEIN"/>
    <property type="match status" value="1"/>
</dbReference>
<dbReference type="PANTHER" id="PTHR33377">
    <property type="entry name" value="OS10G0134700 PROTEIN-RELATED"/>
    <property type="match status" value="1"/>
</dbReference>
<dbReference type="InterPro" id="IPR027417">
    <property type="entry name" value="P-loop_NTPase"/>
</dbReference>
<dbReference type="Gramene" id="OB10G11090.1">
    <property type="protein sequence ID" value="OB10G11090.1"/>
    <property type="gene ID" value="OB10G11090"/>
</dbReference>
<evidence type="ECO:0000313" key="1">
    <source>
        <dbReference type="EnsemblPlants" id="OB10G11090.1"/>
    </source>
</evidence>
<protein>
    <submittedName>
        <fullName evidence="1">Uncharacterized protein</fullName>
    </submittedName>
</protein>
<dbReference type="OrthoDB" id="690094at2759"/>
<dbReference type="eggNOG" id="ENOG502R41M">
    <property type="taxonomic scope" value="Eukaryota"/>
</dbReference>
<organism evidence="1">
    <name type="scientific">Oryza brachyantha</name>
    <name type="common">malo sina</name>
    <dbReference type="NCBI Taxonomy" id="4533"/>
    <lineage>
        <taxon>Eukaryota</taxon>
        <taxon>Viridiplantae</taxon>
        <taxon>Streptophyta</taxon>
        <taxon>Embryophyta</taxon>
        <taxon>Tracheophyta</taxon>
        <taxon>Spermatophyta</taxon>
        <taxon>Magnoliopsida</taxon>
        <taxon>Liliopsida</taxon>
        <taxon>Poales</taxon>
        <taxon>Poaceae</taxon>
        <taxon>BOP clade</taxon>
        <taxon>Oryzoideae</taxon>
        <taxon>Oryzeae</taxon>
        <taxon>Oryzinae</taxon>
        <taxon>Oryza</taxon>
    </lineage>
</organism>
<dbReference type="GO" id="GO:0006952">
    <property type="term" value="P:defense response"/>
    <property type="evidence" value="ECO:0007669"/>
    <property type="project" value="UniProtKB-KW"/>
</dbReference>
<accession>J3N0R1</accession>
<name>J3N0R1_ORYBR</name>
<dbReference type="OMA" id="SHVCGDE"/>
<keyword evidence="2" id="KW-1185">Reference proteome</keyword>
<dbReference type="GO" id="GO:0000166">
    <property type="term" value="F:nucleotide binding"/>
    <property type="evidence" value="ECO:0007669"/>
    <property type="project" value="UniProtKB-KW"/>
</dbReference>